<comment type="caution">
    <text evidence="8">The sequence shown here is derived from an EMBL/GenBank/DDBJ whole genome shotgun (WGS) entry which is preliminary data.</text>
</comment>
<gene>
    <name evidence="8" type="ORF">C8N45_102529</name>
</gene>
<dbReference type="SUPFAM" id="SSF52518">
    <property type="entry name" value="Thiamin diphosphate-binding fold (THDP-binding)"/>
    <property type="match status" value="2"/>
</dbReference>
<dbReference type="EMBL" id="QBUD01000002">
    <property type="protein sequence ID" value="PUB17517.1"/>
    <property type="molecule type" value="Genomic_DNA"/>
</dbReference>
<dbReference type="Proteomes" id="UP000244523">
    <property type="component" value="Unassembled WGS sequence"/>
</dbReference>
<dbReference type="InterPro" id="IPR012001">
    <property type="entry name" value="Thiamin_PyroP_enz_TPP-bd_dom"/>
</dbReference>
<dbReference type="CDD" id="cd07035">
    <property type="entry name" value="TPP_PYR_POX_like"/>
    <property type="match status" value="1"/>
</dbReference>
<sequence length="608" mass="64691">MQKEIPNVAQMLIAYLKLEGVSHVFGVPGGGLIEMLDEFYTQRDDIKYVICRQETGAAYMADGYYRASGKLGVVMVTTGPGATNALTGVMNAEAGGSAMLALTGEIAEAYAGMGYLQEGIDGKLDVNAIYQASSAYSTILTSGVNAQRLAEAALRTALDVPRHAAHISLPVDVTGQQAVKLGKPGDPPVPVTMPDSPARYRSPPPVAAPHKVEQTLEILAAAQRPLIMLGNGCREALRDSATLAAFTHFVEARGIPVITTADGKGVFPEDHPLSLRMFGIANCIWPYYWMTQEDPHYDALLVIGSGLGELATNKWNPILRPKGPIVQLDANQRVIARDFPVDLGVVGEAGAFINALARLSGEAPPPPDQVAARKAKVAQIKANHSPFSSDAQYKATTTPVQPAALCRVMQDVLPADKTIIMLDAGNCVGWGAHYLVSKPGFEVHASLDMGPMGFASGAVVGAKLARPDATCVAFTGDGAFMMQGTEISTAQRNGVGAIWVVLHDDDLSMVSQGMEHFKGGNIDDWKEMFSLGSPDLAQFASGLGADAYTVNSPDTFETALKTAVAKAEADKKPQVIVAQIDRTAEPPYYDEKYAPSKAQARLLTMRKH</sequence>
<evidence type="ECO:0000259" key="7">
    <source>
        <dbReference type="Pfam" id="PF02776"/>
    </source>
</evidence>
<dbReference type="Gene3D" id="3.40.50.970">
    <property type="match status" value="2"/>
</dbReference>
<name>A0A2T6KMY6_9RHOB</name>
<dbReference type="InterPro" id="IPR012000">
    <property type="entry name" value="Thiamin_PyroP_enz_cen_dom"/>
</dbReference>
<proteinExistence type="inferred from homology"/>
<keyword evidence="9" id="KW-1185">Reference proteome</keyword>
<dbReference type="Pfam" id="PF02775">
    <property type="entry name" value="TPP_enzyme_C"/>
    <property type="match status" value="1"/>
</dbReference>
<evidence type="ECO:0000256" key="4">
    <source>
        <dbReference type="RuleBase" id="RU362132"/>
    </source>
</evidence>
<reference evidence="8 9" key="1">
    <citation type="submission" date="2018-04" db="EMBL/GenBank/DDBJ databases">
        <title>Genomic Encyclopedia of Archaeal and Bacterial Type Strains, Phase II (KMG-II): from individual species to whole genera.</title>
        <authorList>
            <person name="Goeker M."/>
        </authorList>
    </citation>
    <scope>NUCLEOTIDE SEQUENCE [LARGE SCALE GENOMIC DNA]</scope>
    <source>
        <strain evidence="8 9">DSM 29955</strain>
    </source>
</reference>
<accession>A0A2T6KMY6</accession>
<dbReference type="Gene3D" id="3.40.50.1220">
    <property type="entry name" value="TPP-binding domain"/>
    <property type="match status" value="1"/>
</dbReference>
<evidence type="ECO:0000256" key="2">
    <source>
        <dbReference type="ARBA" id="ARBA00022679"/>
    </source>
</evidence>
<dbReference type="GO" id="GO:0009099">
    <property type="term" value="P:L-valine biosynthetic process"/>
    <property type="evidence" value="ECO:0007669"/>
    <property type="project" value="TreeGrafter"/>
</dbReference>
<dbReference type="SUPFAM" id="SSF52467">
    <property type="entry name" value="DHS-like NAD/FAD-binding domain"/>
    <property type="match status" value="1"/>
</dbReference>
<dbReference type="PANTHER" id="PTHR18968:SF167">
    <property type="entry name" value="ACETOLACTATE SYNTHASE LARGE SUBUNIT ILVB2-RELATED"/>
    <property type="match status" value="1"/>
</dbReference>
<evidence type="ECO:0000256" key="3">
    <source>
        <dbReference type="ARBA" id="ARBA00023052"/>
    </source>
</evidence>
<evidence type="ECO:0000313" key="9">
    <source>
        <dbReference type="Proteomes" id="UP000244523"/>
    </source>
</evidence>
<evidence type="ECO:0000259" key="6">
    <source>
        <dbReference type="Pfam" id="PF02775"/>
    </source>
</evidence>
<dbReference type="GO" id="GO:0005948">
    <property type="term" value="C:acetolactate synthase complex"/>
    <property type="evidence" value="ECO:0007669"/>
    <property type="project" value="TreeGrafter"/>
</dbReference>
<dbReference type="Pfam" id="PF02776">
    <property type="entry name" value="TPP_enzyme_N"/>
    <property type="match status" value="1"/>
</dbReference>
<dbReference type="InterPro" id="IPR011766">
    <property type="entry name" value="TPP_enzyme_TPP-bd"/>
</dbReference>
<evidence type="ECO:0000313" key="8">
    <source>
        <dbReference type="EMBL" id="PUB17517.1"/>
    </source>
</evidence>
<dbReference type="GO" id="GO:0050660">
    <property type="term" value="F:flavin adenine dinucleotide binding"/>
    <property type="evidence" value="ECO:0007669"/>
    <property type="project" value="TreeGrafter"/>
</dbReference>
<feature type="domain" description="Thiamine pyrophosphate enzyme TPP-binding" evidence="6">
    <location>
        <begin position="423"/>
        <end position="576"/>
    </location>
</feature>
<dbReference type="PANTHER" id="PTHR18968">
    <property type="entry name" value="THIAMINE PYROPHOSPHATE ENZYMES"/>
    <property type="match status" value="1"/>
</dbReference>
<dbReference type="InterPro" id="IPR029035">
    <property type="entry name" value="DHS-like_NAD/FAD-binding_dom"/>
</dbReference>
<dbReference type="AlphaFoldDB" id="A0A2T6KMY6"/>
<organism evidence="8 9">
    <name type="scientific">Yoonia sediminilitoris</name>
    <dbReference type="NCBI Taxonomy" id="1286148"/>
    <lineage>
        <taxon>Bacteria</taxon>
        <taxon>Pseudomonadati</taxon>
        <taxon>Pseudomonadota</taxon>
        <taxon>Alphaproteobacteria</taxon>
        <taxon>Rhodobacterales</taxon>
        <taxon>Paracoccaceae</taxon>
        <taxon>Yoonia</taxon>
    </lineage>
</organism>
<feature type="domain" description="Thiamine pyrophosphate enzyme N-terminal TPP-binding" evidence="7">
    <location>
        <begin position="7"/>
        <end position="122"/>
    </location>
</feature>
<dbReference type="GO" id="GO:0003984">
    <property type="term" value="F:acetolactate synthase activity"/>
    <property type="evidence" value="ECO:0007669"/>
    <property type="project" value="TreeGrafter"/>
</dbReference>
<dbReference type="PROSITE" id="PS00187">
    <property type="entry name" value="TPP_ENZYMES"/>
    <property type="match status" value="1"/>
</dbReference>
<dbReference type="InterPro" id="IPR000399">
    <property type="entry name" value="TPP-bd_CS"/>
</dbReference>
<dbReference type="CDD" id="cd00568">
    <property type="entry name" value="TPP_enzymes"/>
    <property type="match status" value="1"/>
</dbReference>
<dbReference type="GO" id="GO:0000287">
    <property type="term" value="F:magnesium ion binding"/>
    <property type="evidence" value="ECO:0007669"/>
    <property type="project" value="InterPro"/>
</dbReference>
<evidence type="ECO:0000259" key="5">
    <source>
        <dbReference type="Pfam" id="PF00205"/>
    </source>
</evidence>
<evidence type="ECO:0000256" key="1">
    <source>
        <dbReference type="ARBA" id="ARBA00007812"/>
    </source>
</evidence>
<dbReference type="Pfam" id="PF00205">
    <property type="entry name" value="TPP_enzyme_M"/>
    <property type="match status" value="1"/>
</dbReference>
<dbReference type="GO" id="GO:0030976">
    <property type="term" value="F:thiamine pyrophosphate binding"/>
    <property type="evidence" value="ECO:0007669"/>
    <property type="project" value="InterPro"/>
</dbReference>
<dbReference type="InterPro" id="IPR045229">
    <property type="entry name" value="TPP_enz"/>
</dbReference>
<dbReference type="RefSeq" id="WP_211095458.1">
    <property type="nucleotide sequence ID" value="NZ_QBUD01000002.1"/>
</dbReference>
<dbReference type="InterPro" id="IPR029061">
    <property type="entry name" value="THDP-binding"/>
</dbReference>
<keyword evidence="2" id="KW-0808">Transferase</keyword>
<comment type="similarity">
    <text evidence="1 4">Belongs to the TPP enzyme family.</text>
</comment>
<protein>
    <submittedName>
        <fullName evidence="8">Acetolactate synthase-1/2/3 large subunit</fullName>
    </submittedName>
</protein>
<dbReference type="GO" id="GO:0009097">
    <property type="term" value="P:isoleucine biosynthetic process"/>
    <property type="evidence" value="ECO:0007669"/>
    <property type="project" value="TreeGrafter"/>
</dbReference>
<keyword evidence="3 4" id="KW-0786">Thiamine pyrophosphate</keyword>
<feature type="domain" description="Thiamine pyrophosphate enzyme central" evidence="5">
    <location>
        <begin position="212"/>
        <end position="356"/>
    </location>
</feature>